<dbReference type="GO" id="GO:0016020">
    <property type="term" value="C:membrane"/>
    <property type="evidence" value="ECO:0007669"/>
    <property type="project" value="TreeGrafter"/>
</dbReference>
<dbReference type="CDD" id="cd07389">
    <property type="entry name" value="MPP_PhoD"/>
    <property type="match status" value="1"/>
</dbReference>
<dbReference type="PANTHER" id="PTHR46689:SF1">
    <property type="entry name" value="PHOD-LIKE PHOSPHATASE DOMAIN-CONTAINING PROTEIN"/>
    <property type="match status" value="1"/>
</dbReference>
<name>A0A9P6WF69_MAUEX</name>
<dbReference type="Gene3D" id="3.60.21.70">
    <property type="entry name" value="PhoD-like phosphatase"/>
    <property type="match status" value="1"/>
</dbReference>
<evidence type="ECO:0000313" key="2">
    <source>
        <dbReference type="EMBL" id="KAG0671974.1"/>
    </source>
</evidence>
<organism evidence="2 3">
    <name type="scientific">Maudiozyma exigua</name>
    <name type="common">Yeast</name>
    <name type="synonym">Kazachstania exigua</name>
    <dbReference type="NCBI Taxonomy" id="34358"/>
    <lineage>
        <taxon>Eukaryota</taxon>
        <taxon>Fungi</taxon>
        <taxon>Dikarya</taxon>
        <taxon>Ascomycota</taxon>
        <taxon>Saccharomycotina</taxon>
        <taxon>Saccharomycetes</taxon>
        <taxon>Saccharomycetales</taxon>
        <taxon>Saccharomycetaceae</taxon>
        <taxon>Maudiozyma</taxon>
    </lineage>
</organism>
<evidence type="ECO:0000313" key="3">
    <source>
        <dbReference type="Proteomes" id="UP000750334"/>
    </source>
</evidence>
<dbReference type="InterPro" id="IPR043904">
    <property type="entry name" value="PhoD_2-like"/>
</dbReference>
<dbReference type="PANTHER" id="PTHR46689">
    <property type="entry name" value="MEMBRANE PROTEIN, PUTATIVE-RELATED"/>
    <property type="match status" value="1"/>
</dbReference>
<protein>
    <recommendedName>
        <fullName evidence="1">PhoD-like phosphatase domain-containing protein</fullName>
    </recommendedName>
</protein>
<dbReference type="EMBL" id="PUHR01000006">
    <property type="protein sequence ID" value="KAG0671974.1"/>
    <property type="molecule type" value="Genomic_DNA"/>
</dbReference>
<reference evidence="2 3" key="1">
    <citation type="submission" date="2020-11" db="EMBL/GenBank/DDBJ databases">
        <title>Kefir isolates.</title>
        <authorList>
            <person name="Marcisauskas S."/>
            <person name="Kim Y."/>
            <person name="Blasche S."/>
        </authorList>
    </citation>
    <scope>NUCLEOTIDE SEQUENCE [LARGE SCALE GENOMIC DNA]</scope>
    <source>
        <strain evidence="2 3">OG2</strain>
    </source>
</reference>
<keyword evidence="3" id="KW-1185">Reference proteome</keyword>
<dbReference type="Pfam" id="PF19050">
    <property type="entry name" value="PhoD_2"/>
    <property type="match status" value="2"/>
</dbReference>
<dbReference type="InterPro" id="IPR018946">
    <property type="entry name" value="PhoD-like_MPP"/>
</dbReference>
<accession>A0A9P6WF69</accession>
<sequence>MNVNEWFDNWDIESLYKDKLTDTNTCSDESPIPKSGIVAGPILRLINIDYDKKFYNGSILVITKTTTDSDTSEIEPPSIKYIYGPAISTDDISTGLNLSDEKEFPVHLFHTDKLEDGIFQFYRYNIKIPIQKFETMVKYSLDGKWKTNYRFFIPSEKQNFNSIAYSCNGFSLAVDTKKFKGSLWYDILKKHSKIHYNVMLGGGDQIYSDSIKIYCPKVKEWLETKQPITKYATKVTPEFRKEMENFYLKEYLEWYGYGHWCGSTTNSRTTQHCFPMTMSTIPSVNIWDDHDIIDGFGSYNDTFMKTDVFSSIGKAAYKYYMLFQHQVSSDQAIDKQAYLESNHWVLGSQPGSYIGEKSHSVVTRLGPTMTLLGLDCRTERKLKEIVSTDTYNKVFQRLEKEATENKMDHLLVMLGVPIAYPRLVWLEWLFSSKLLAPIKYLSKKGIVAKGLVNNFNGDIELLDDLNDHWCARHHKRERNYLITRLQDFSAKHGIRVTILSGDFHLASVGRFRSKLHLHHLTQTGATSQANKETLTKPENDVRLMLNIISSAVVNTPPPDGMSELLQARAKLHTFDFQTHEDTMPLFKFSADGETKRSIDSFYNNRNWSDIIPVQNVLKNQYLQDTLKIKLNENIVPNIVGKLNLKYDRLDAKTQSYPVTEKGIIASIHVEKDTLNMDSETAWYVIRIPDLQKTEQNLKHTGIKHLLL</sequence>
<gene>
    <name evidence="2" type="ORF">C6P45_004443</name>
</gene>
<proteinExistence type="predicted"/>
<comment type="caution">
    <text evidence="2">The sequence shown here is derived from an EMBL/GenBank/DDBJ whole genome shotgun (WGS) entry which is preliminary data.</text>
</comment>
<dbReference type="InterPro" id="IPR038607">
    <property type="entry name" value="PhoD-like_sf"/>
</dbReference>
<dbReference type="Proteomes" id="UP000750334">
    <property type="component" value="Unassembled WGS sequence"/>
</dbReference>
<evidence type="ECO:0000259" key="1">
    <source>
        <dbReference type="Pfam" id="PF19050"/>
    </source>
</evidence>
<dbReference type="AlphaFoldDB" id="A0A9P6WF69"/>
<feature type="domain" description="PhoD-like phosphatase" evidence="1">
    <location>
        <begin position="147"/>
        <end position="428"/>
    </location>
</feature>
<dbReference type="OrthoDB" id="2419400at2759"/>
<feature type="domain" description="PhoD-like phosphatase" evidence="1">
    <location>
        <begin position="441"/>
        <end position="621"/>
    </location>
</feature>